<dbReference type="InterPro" id="IPR036097">
    <property type="entry name" value="HisK_dim/P_sf"/>
</dbReference>
<dbReference type="InterPro" id="IPR036890">
    <property type="entry name" value="HATPase_C_sf"/>
</dbReference>
<dbReference type="PROSITE" id="PS50109">
    <property type="entry name" value="HIS_KIN"/>
    <property type="match status" value="1"/>
</dbReference>
<dbReference type="Gene3D" id="1.10.287.130">
    <property type="match status" value="1"/>
</dbReference>
<gene>
    <name evidence="9" type="ORF">E4L98_15535</name>
</gene>
<dbReference type="InterPro" id="IPR003594">
    <property type="entry name" value="HATPase_dom"/>
</dbReference>
<dbReference type="FunFam" id="3.30.565.10:FF:000006">
    <property type="entry name" value="Sensor histidine kinase WalK"/>
    <property type="match status" value="1"/>
</dbReference>
<evidence type="ECO:0000259" key="8">
    <source>
        <dbReference type="PROSITE" id="PS50113"/>
    </source>
</evidence>
<comment type="catalytic activity">
    <reaction evidence="1">
        <text>ATP + protein L-histidine = ADP + protein N-phospho-L-histidine.</text>
        <dbReference type="EC" id="2.7.13.3"/>
    </reaction>
</comment>
<dbReference type="SMART" id="SM00387">
    <property type="entry name" value="HATPase_c"/>
    <property type="match status" value="1"/>
</dbReference>
<evidence type="ECO:0000256" key="2">
    <source>
        <dbReference type="ARBA" id="ARBA00004429"/>
    </source>
</evidence>
<dbReference type="PROSITE" id="PS50113">
    <property type="entry name" value="PAC"/>
    <property type="match status" value="1"/>
</dbReference>
<evidence type="ECO:0000256" key="6">
    <source>
        <dbReference type="ARBA" id="ARBA00022777"/>
    </source>
</evidence>
<dbReference type="InterPro" id="IPR000700">
    <property type="entry name" value="PAS-assoc_C"/>
</dbReference>
<protein>
    <recommendedName>
        <fullName evidence="3">histidine kinase</fullName>
        <ecNumber evidence="3">2.7.13.3</ecNumber>
    </recommendedName>
</protein>
<dbReference type="Gene3D" id="3.30.450.20">
    <property type="entry name" value="PAS domain"/>
    <property type="match status" value="1"/>
</dbReference>
<dbReference type="PANTHER" id="PTHR43547">
    <property type="entry name" value="TWO-COMPONENT HISTIDINE KINASE"/>
    <property type="match status" value="1"/>
</dbReference>
<keyword evidence="5" id="KW-0808">Transferase</keyword>
<comment type="caution">
    <text evidence="9">The sequence shown here is derived from an EMBL/GenBank/DDBJ whole genome shotgun (WGS) entry which is preliminary data.</text>
</comment>
<dbReference type="SUPFAM" id="SSF55874">
    <property type="entry name" value="ATPase domain of HSP90 chaperone/DNA topoisomerase II/histidine kinase"/>
    <property type="match status" value="1"/>
</dbReference>
<evidence type="ECO:0000256" key="5">
    <source>
        <dbReference type="ARBA" id="ARBA00022679"/>
    </source>
</evidence>
<evidence type="ECO:0000313" key="9">
    <source>
        <dbReference type="EMBL" id="TFW19965.1"/>
    </source>
</evidence>
<evidence type="ECO:0000256" key="3">
    <source>
        <dbReference type="ARBA" id="ARBA00012438"/>
    </source>
</evidence>
<dbReference type="GO" id="GO:0005886">
    <property type="term" value="C:plasma membrane"/>
    <property type="evidence" value="ECO:0007669"/>
    <property type="project" value="UniProtKB-SubCell"/>
</dbReference>
<dbReference type="Pfam" id="PF13426">
    <property type="entry name" value="PAS_9"/>
    <property type="match status" value="1"/>
</dbReference>
<dbReference type="InterPro" id="IPR003661">
    <property type="entry name" value="HisK_dim/P_dom"/>
</dbReference>
<dbReference type="Gene3D" id="3.30.565.10">
    <property type="entry name" value="Histidine kinase-like ATPase, C-terminal domain"/>
    <property type="match status" value="1"/>
</dbReference>
<dbReference type="EMBL" id="SPVG01000158">
    <property type="protein sequence ID" value="TFW19965.1"/>
    <property type="molecule type" value="Genomic_DNA"/>
</dbReference>
<feature type="domain" description="Histidine kinase" evidence="7">
    <location>
        <begin position="155"/>
        <end position="373"/>
    </location>
</feature>
<evidence type="ECO:0000259" key="7">
    <source>
        <dbReference type="PROSITE" id="PS50109"/>
    </source>
</evidence>
<dbReference type="OrthoDB" id="9770795at2"/>
<dbReference type="PRINTS" id="PR00344">
    <property type="entry name" value="BCTRLSENSOR"/>
</dbReference>
<sequence length="385" mass="42560">MNTEWSEAQAQALAQVLLRDWRQFAVVFYDPELRITGWSEGAHAITGWTASDMLGASTARLFTVGDREKALHLHEANTARVVGVAEDERWHLRKDGSCFWSSGVSLALRGAGGETTGYVKVFRDLTNLRTRLRYLENLVEAAEAQKNEKNVFIGTIAHEMRNPLAPLKTAVELIRAVPEDAERRANALKLIERQVGFLDRLVEDLVDLTRVHSGKMSLTYEQGVLQELLLEAVHHCRDAADSKGLQLHVVMPPVPIAVEIDTRRFLQVLFNLLNNAIKFTASGGNIWLTATVDESWFVCSVKDDGVGIRADLLPRIFDIFTQADQRHSQRGAGLGIGLAVVKEIVSLMHGNVEVRSKGDGGGSEFILRIPLLQTRPAPASPFALG</sequence>
<dbReference type="EC" id="2.7.13.3" evidence="3"/>
<dbReference type="AlphaFoldDB" id="A0A4Y9SCB2"/>
<dbReference type="InterPro" id="IPR035965">
    <property type="entry name" value="PAS-like_dom_sf"/>
</dbReference>
<dbReference type="SUPFAM" id="SSF47384">
    <property type="entry name" value="Homodimeric domain of signal transducing histidine kinase"/>
    <property type="match status" value="1"/>
</dbReference>
<accession>A0A4Y9SCB2</accession>
<dbReference type="RefSeq" id="WP_135202466.1">
    <property type="nucleotide sequence ID" value="NZ_SPVG01000158.1"/>
</dbReference>
<dbReference type="CDD" id="cd00130">
    <property type="entry name" value="PAS"/>
    <property type="match status" value="1"/>
</dbReference>
<dbReference type="GO" id="GO:0000155">
    <property type="term" value="F:phosphorelay sensor kinase activity"/>
    <property type="evidence" value="ECO:0007669"/>
    <property type="project" value="InterPro"/>
</dbReference>
<keyword evidence="4" id="KW-0597">Phosphoprotein</keyword>
<name>A0A4Y9SCB2_9BURK</name>
<keyword evidence="10" id="KW-1185">Reference proteome</keyword>
<evidence type="ECO:0000256" key="4">
    <source>
        <dbReference type="ARBA" id="ARBA00022553"/>
    </source>
</evidence>
<comment type="subcellular location">
    <subcellularLocation>
        <location evidence="2">Cell inner membrane</location>
        <topology evidence="2">Multi-pass membrane protein</topology>
    </subcellularLocation>
</comment>
<proteinExistence type="predicted"/>
<dbReference type="SUPFAM" id="SSF55785">
    <property type="entry name" value="PYP-like sensor domain (PAS domain)"/>
    <property type="match status" value="1"/>
</dbReference>
<evidence type="ECO:0000256" key="1">
    <source>
        <dbReference type="ARBA" id="ARBA00000085"/>
    </source>
</evidence>
<dbReference type="SMART" id="SM00388">
    <property type="entry name" value="HisKA"/>
    <property type="match status" value="1"/>
</dbReference>
<reference evidence="9 10" key="1">
    <citation type="submission" date="2019-03" db="EMBL/GenBank/DDBJ databases">
        <title>Draft Genome Sequence of Duganella callidus sp. nov., a Novel Duganella Species Isolated from Cultivated Soil.</title>
        <authorList>
            <person name="Raths R."/>
            <person name="Peta V."/>
            <person name="Bucking H."/>
        </authorList>
    </citation>
    <scope>NUCLEOTIDE SEQUENCE [LARGE SCALE GENOMIC DNA]</scope>
    <source>
        <strain evidence="9 10">DN04</strain>
    </source>
</reference>
<dbReference type="InterPro" id="IPR000014">
    <property type="entry name" value="PAS"/>
</dbReference>
<dbReference type="CDD" id="cd00082">
    <property type="entry name" value="HisKA"/>
    <property type="match status" value="1"/>
</dbReference>
<organism evidence="9 10">
    <name type="scientific">Duganella callida</name>
    <dbReference type="NCBI Taxonomy" id="2561932"/>
    <lineage>
        <taxon>Bacteria</taxon>
        <taxon>Pseudomonadati</taxon>
        <taxon>Pseudomonadota</taxon>
        <taxon>Betaproteobacteria</taxon>
        <taxon>Burkholderiales</taxon>
        <taxon>Oxalobacteraceae</taxon>
        <taxon>Telluria group</taxon>
        <taxon>Duganella</taxon>
    </lineage>
</organism>
<dbReference type="PANTHER" id="PTHR43547:SF2">
    <property type="entry name" value="HYBRID SIGNAL TRANSDUCTION HISTIDINE KINASE C"/>
    <property type="match status" value="1"/>
</dbReference>
<dbReference type="Pfam" id="PF02518">
    <property type="entry name" value="HATPase_c"/>
    <property type="match status" value="1"/>
</dbReference>
<dbReference type="InterPro" id="IPR005467">
    <property type="entry name" value="His_kinase_dom"/>
</dbReference>
<keyword evidence="6 9" id="KW-0418">Kinase</keyword>
<dbReference type="Pfam" id="PF00512">
    <property type="entry name" value="HisKA"/>
    <property type="match status" value="1"/>
</dbReference>
<evidence type="ECO:0000313" key="10">
    <source>
        <dbReference type="Proteomes" id="UP000297729"/>
    </source>
</evidence>
<dbReference type="NCBIfam" id="TIGR00229">
    <property type="entry name" value="sensory_box"/>
    <property type="match status" value="1"/>
</dbReference>
<dbReference type="Proteomes" id="UP000297729">
    <property type="component" value="Unassembled WGS sequence"/>
</dbReference>
<feature type="domain" description="PAC" evidence="8">
    <location>
        <begin position="85"/>
        <end position="137"/>
    </location>
</feature>
<dbReference type="InterPro" id="IPR004358">
    <property type="entry name" value="Sig_transdc_His_kin-like_C"/>
</dbReference>